<comment type="caution">
    <text evidence="2">The sequence shown here is derived from an EMBL/GenBank/DDBJ whole genome shotgun (WGS) entry which is preliminary data.</text>
</comment>
<dbReference type="Pfam" id="PF00535">
    <property type="entry name" value="Glycos_transf_2"/>
    <property type="match status" value="1"/>
</dbReference>
<dbReference type="AlphaFoldDB" id="A0A8S8X7V7"/>
<dbReference type="Gene3D" id="3.90.550.10">
    <property type="entry name" value="Spore Coat Polysaccharide Biosynthesis Protein SpsA, Chain A"/>
    <property type="match status" value="1"/>
</dbReference>
<dbReference type="GO" id="GO:0016740">
    <property type="term" value="F:transferase activity"/>
    <property type="evidence" value="ECO:0007669"/>
    <property type="project" value="UniProtKB-KW"/>
</dbReference>
<dbReference type="InterPro" id="IPR001173">
    <property type="entry name" value="Glyco_trans_2-like"/>
</dbReference>
<reference evidence="2" key="1">
    <citation type="submission" date="2021-02" db="EMBL/GenBank/DDBJ databases">
        <title>Genome sequence of Rhodospirillales sp. strain TMPK1 isolated from soil.</title>
        <authorList>
            <person name="Nakai R."/>
            <person name="Kusada H."/>
            <person name="Tamaki H."/>
        </authorList>
    </citation>
    <scope>NUCLEOTIDE SEQUENCE</scope>
    <source>
        <strain evidence="2">TMPK1</strain>
    </source>
</reference>
<dbReference type="InterPro" id="IPR029044">
    <property type="entry name" value="Nucleotide-diphossugar_trans"/>
</dbReference>
<proteinExistence type="predicted"/>
<feature type="domain" description="Glycosyltransferase 2-like" evidence="1">
    <location>
        <begin position="36"/>
        <end position="160"/>
    </location>
</feature>
<dbReference type="EMBL" id="BOPV01000001">
    <property type="protein sequence ID" value="GIL39858.1"/>
    <property type="molecule type" value="Genomic_DNA"/>
</dbReference>
<dbReference type="SUPFAM" id="SSF53448">
    <property type="entry name" value="Nucleotide-diphospho-sugar transferases"/>
    <property type="match status" value="1"/>
</dbReference>
<evidence type="ECO:0000313" key="3">
    <source>
        <dbReference type="Proteomes" id="UP000681075"/>
    </source>
</evidence>
<evidence type="ECO:0000313" key="2">
    <source>
        <dbReference type="EMBL" id="GIL39858.1"/>
    </source>
</evidence>
<protein>
    <submittedName>
        <fullName evidence="2">Glycosyl transferase</fullName>
    </submittedName>
</protein>
<sequence>MSVLVLLLALLPLAMIASNLRSLHRPRPDGIRRKVSVLLPARDEATNIAAALHAIRAAQDVELEIIVCDDQSSDATAEIVRTIAADDPRVRLIRAPPLLPGWKGKANACWALGRAATHDILLFVDADVRLSPDAPASLAASLDACGVDLVSGVPRQITPGLAEALIVPLIDLLLFGYLPMNRMRAGTDPRFGAAIGQLIAVRAAAYRAVGGHGAVATNMHDGVALARLLRRAGSRTDLVNASVLATCRMYATASEVWRGFTKNATEGLATPIGIWVWSVLLLGGHVLPLVLCAIEPGWIAGSALAASYAGRAVLARRFQSDWRGALAHPLGVLLLVAIQWHARIDAWRGKSPAWRGRVYG</sequence>
<gene>
    <name evidence="2" type="ORF">TMPK1_20950</name>
</gene>
<dbReference type="RefSeq" id="WP_420242977.1">
    <property type="nucleotide sequence ID" value="NZ_BOPV01000001.1"/>
</dbReference>
<organism evidence="2 3">
    <name type="scientific">Roseiterribacter gracilis</name>
    <dbReference type="NCBI Taxonomy" id="2812848"/>
    <lineage>
        <taxon>Bacteria</taxon>
        <taxon>Pseudomonadati</taxon>
        <taxon>Pseudomonadota</taxon>
        <taxon>Alphaproteobacteria</taxon>
        <taxon>Rhodospirillales</taxon>
        <taxon>Roseiterribacteraceae</taxon>
        <taxon>Roseiterribacter</taxon>
    </lineage>
</organism>
<dbReference type="PANTHER" id="PTHR43646:SF3">
    <property type="entry name" value="SLR1566 PROTEIN"/>
    <property type="match status" value="1"/>
</dbReference>
<accession>A0A8S8X7V7</accession>
<keyword evidence="3" id="KW-1185">Reference proteome</keyword>
<dbReference type="Proteomes" id="UP000681075">
    <property type="component" value="Unassembled WGS sequence"/>
</dbReference>
<dbReference type="PANTHER" id="PTHR43646">
    <property type="entry name" value="GLYCOSYLTRANSFERASE"/>
    <property type="match status" value="1"/>
</dbReference>
<name>A0A8S8X7V7_9PROT</name>
<evidence type="ECO:0000259" key="1">
    <source>
        <dbReference type="Pfam" id="PF00535"/>
    </source>
</evidence>
<keyword evidence="2" id="KW-0808">Transferase</keyword>